<feature type="transmembrane region" description="Helical" evidence="1">
    <location>
        <begin position="87"/>
        <end position="106"/>
    </location>
</feature>
<dbReference type="Proteomes" id="UP000291562">
    <property type="component" value="Chromosome"/>
</dbReference>
<sequence length="799" mass="86788">MAQSRAVIASAQGWQSPWPDIAISSGSTAFSRSSKARDTLHFPATSRITSLLKVPSTQDGATSRRINRVDSLYTRITKNFMTRIRKIFLGIGCVLLLIVLVGWIAIVSYDWNRAKPWLTETVGHALNRSVTIDGDLRVSWQRDPELRGWRAWLPGPHITAANITVGNADWAKTRTFATLKGIEFDLSVLPLLLHTVSIPSLRFIEPSAHFERMVDGRDNWTIAENDNNNASSWHLDLGRIAFDQGEFTVLDRQNTLDAKLHVETLKASIAFDEIVAQQQAASRQEATLRVGADGVKKLAVRADKQTETARANTAAVQRYAFNVKVEGTFKGLPVQGNGKIGGVFALKNPDRPFPMHADVRIGDTRIAFVGTLIDPTDLDALDLRLWLSGKSLAQLYDILKITLPDSPPYATEGHLIGRFTAHDKKLRYENFSARVGGSDLGGDLRYETKLPRPLLSGKVDSDLLQFRDLAPLIGAGPVQSESSDKEAPLKAANKVLPVEPFRPERWQKMDADVRFTGDRVFRDAELPIHKVDTRIVMDNAVLSLDPLKFRLAFGDVTSSLRMDGRTVPIKATLKLSARGMQLARMIPAAQATNTKLGQANAEANLQASGDSVAALLGVASGELKLVLDRGTISKALVETAGLNMPNIIVAKLFGDKQVDINCAAADFVATDGVLDTRLFLIDTDIAAIDVTGKINLASEQLDLTVHPNSKGLRLLSLRSPIHVQGPFKQPDVSIDKGALILRGAGAVALGLIAAPIAALLPLTAANIGGDDDNRCAPLLAQMQHAAMAPSTPNTPTKKK</sequence>
<evidence type="ECO:0000313" key="4">
    <source>
        <dbReference type="Proteomes" id="UP000291562"/>
    </source>
</evidence>
<evidence type="ECO:0000313" key="3">
    <source>
        <dbReference type="EMBL" id="QBB69613.1"/>
    </source>
</evidence>
<keyword evidence="1" id="KW-1133">Transmembrane helix</keyword>
<keyword evidence="1" id="KW-0472">Membrane</keyword>
<feature type="domain" description="AsmA" evidence="2">
    <location>
        <begin position="81"/>
        <end position="677"/>
    </location>
</feature>
<organism evidence="3 4">
    <name type="scientific">Pseudolysobacter antarcticus</name>
    <dbReference type="NCBI Taxonomy" id="2511995"/>
    <lineage>
        <taxon>Bacteria</taxon>
        <taxon>Pseudomonadati</taxon>
        <taxon>Pseudomonadota</taxon>
        <taxon>Gammaproteobacteria</taxon>
        <taxon>Lysobacterales</taxon>
        <taxon>Rhodanobacteraceae</taxon>
        <taxon>Pseudolysobacter</taxon>
    </lineage>
</organism>
<dbReference type="EMBL" id="CP035704">
    <property type="protein sequence ID" value="QBB69613.1"/>
    <property type="molecule type" value="Genomic_DNA"/>
</dbReference>
<dbReference type="KEGG" id="xbc:ELE36_04035"/>
<dbReference type="InterPro" id="IPR007844">
    <property type="entry name" value="AsmA"/>
</dbReference>
<reference evidence="3 4" key="1">
    <citation type="submission" date="2019-01" db="EMBL/GenBank/DDBJ databases">
        <title>Pseudolysobacter antarctica gen. nov., sp. nov., isolated from Fildes Peninsula, Antarctica.</title>
        <authorList>
            <person name="Wei Z."/>
            <person name="Peng F."/>
        </authorList>
    </citation>
    <scope>NUCLEOTIDE SEQUENCE [LARGE SCALE GENOMIC DNA]</scope>
    <source>
        <strain evidence="3 4">AQ6-296</strain>
    </source>
</reference>
<proteinExistence type="predicted"/>
<dbReference type="OrthoDB" id="5749006at2"/>
<dbReference type="PANTHER" id="PTHR30441">
    <property type="entry name" value="DUF748 DOMAIN-CONTAINING PROTEIN"/>
    <property type="match status" value="1"/>
</dbReference>
<dbReference type="AlphaFoldDB" id="A0A411HGK4"/>
<evidence type="ECO:0000256" key="1">
    <source>
        <dbReference type="SAM" id="Phobius"/>
    </source>
</evidence>
<keyword evidence="4" id="KW-1185">Reference proteome</keyword>
<evidence type="ECO:0000259" key="2">
    <source>
        <dbReference type="Pfam" id="PF05170"/>
    </source>
</evidence>
<name>A0A411HGK4_9GAMM</name>
<accession>A0A411HGK4</accession>
<keyword evidence="1" id="KW-0812">Transmembrane</keyword>
<dbReference type="GO" id="GO:0090313">
    <property type="term" value="P:regulation of protein targeting to membrane"/>
    <property type="evidence" value="ECO:0007669"/>
    <property type="project" value="TreeGrafter"/>
</dbReference>
<dbReference type="InterPro" id="IPR052894">
    <property type="entry name" value="AsmA-related"/>
</dbReference>
<dbReference type="GO" id="GO:0005886">
    <property type="term" value="C:plasma membrane"/>
    <property type="evidence" value="ECO:0007669"/>
    <property type="project" value="TreeGrafter"/>
</dbReference>
<dbReference type="Pfam" id="PF05170">
    <property type="entry name" value="AsmA"/>
    <property type="match status" value="1"/>
</dbReference>
<gene>
    <name evidence="3" type="ORF">ELE36_04035</name>
</gene>
<dbReference type="PANTHER" id="PTHR30441:SF9">
    <property type="entry name" value="ASMA FAMILY PROTEIN YHJG"/>
    <property type="match status" value="1"/>
</dbReference>
<protein>
    <submittedName>
        <fullName evidence="3">AsmA family protein</fullName>
    </submittedName>
</protein>